<organism evidence="2 3">
    <name type="scientific">Hibiscus sabdariffa</name>
    <name type="common">roselle</name>
    <dbReference type="NCBI Taxonomy" id="183260"/>
    <lineage>
        <taxon>Eukaryota</taxon>
        <taxon>Viridiplantae</taxon>
        <taxon>Streptophyta</taxon>
        <taxon>Embryophyta</taxon>
        <taxon>Tracheophyta</taxon>
        <taxon>Spermatophyta</taxon>
        <taxon>Magnoliopsida</taxon>
        <taxon>eudicotyledons</taxon>
        <taxon>Gunneridae</taxon>
        <taxon>Pentapetalae</taxon>
        <taxon>rosids</taxon>
        <taxon>malvids</taxon>
        <taxon>Malvales</taxon>
        <taxon>Malvaceae</taxon>
        <taxon>Malvoideae</taxon>
        <taxon>Hibiscus</taxon>
    </lineage>
</organism>
<evidence type="ECO:0000313" key="3">
    <source>
        <dbReference type="Proteomes" id="UP001472677"/>
    </source>
</evidence>
<sequence length="125" mass="13132">MLEMGTLFLYPASRPYTGLAEASLPGCGPIQRDGHNTKQGVVWRGVGTGSKAGLRIRKGKENRPPAKSTLSDWLPPSLGLGTTSSLGIGADVQPPITDPMIPLEATVNSGSRLGHDSAGIHRNYV</sequence>
<dbReference type="EMBL" id="JBBPBM010000004">
    <property type="protein sequence ID" value="KAK8589183.1"/>
    <property type="molecule type" value="Genomic_DNA"/>
</dbReference>
<dbReference type="Proteomes" id="UP001472677">
    <property type="component" value="Unassembled WGS sequence"/>
</dbReference>
<proteinExistence type="predicted"/>
<reference evidence="2 3" key="1">
    <citation type="journal article" date="2024" name="G3 (Bethesda)">
        <title>Genome assembly of Hibiscus sabdariffa L. provides insights into metabolisms of medicinal natural products.</title>
        <authorList>
            <person name="Kim T."/>
        </authorList>
    </citation>
    <scope>NUCLEOTIDE SEQUENCE [LARGE SCALE GENOMIC DNA]</scope>
    <source>
        <strain evidence="2">TK-2024</strain>
        <tissue evidence="2">Old leaves</tissue>
    </source>
</reference>
<evidence type="ECO:0000256" key="1">
    <source>
        <dbReference type="SAM" id="MobiDB-lite"/>
    </source>
</evidence>
<gene>
    <name evidence="2" type="ORF">V6N12_023586</name>
</gene>
<feature type="region of interest" description="Disordered" evidence="1">
    <location>
        <begin position="52"/>
        <end position="75"/>
    </location>
</feature>
<protein>
    <submittedName>
        <fullName evidence="2">Uncharacterized protein</fullName>
    </submittedName>
</protein>
<accession>A0ABR2FZ02</accession>
<comment type="caution">
    <text evidence="2">The sequence shown here is derived from an EMBL/GenBank/DDBJ whole genome shotgun (WGS) entry which is preliminary data.</text>
</comment>
<name>A0ABR2FZ02_9ROSI</name>
<keyword evidence="3" id="KW-1185">Reference proteome</keyword>
<evidence type="ECO:0000313" key="2">
    <source>
        <dbReference type="EMBL" id="KAK8589183.1"/>
    </source>
</evidence>